<dbReference type="STRING" id="212602.A0A420HH30"/>
<keyword evidence="3" id="KW-1185">Reference proteome</keyword>
<accession>A0A420HH30</accession>
<name>A0A420HH30_9PEZI</name>
<reference evidence="2 3" key="1">
    <citation type="journal article" date="2018" name="BMC Genomics">
        <title>Comparative genome analyses reveal sequence features reflecting distinct modes of host-adaptation between dicot and monocot powdery mildew.</title>
        <authorList>
            <person name="Wu Y."/>
            <person name="Ma X."/>
            <person name="Pan Z."/>
            <person name="Kale S.D."/>
            <person name="Song Y."/>
            <person name="King H."/>
            <person name="Zhang Q."/>
            <person name="Presley C."/>
            <person name="Deng X."/>
            <person name="Wei C.I."/>
            <person name="Xiao S."/>
        </authorList>
    </citation>
    <scope>NUCLEOTIDE SEQUENCE [LARGE SCALE GENOMIC DNA]</scope>
    <source>
        <strain evidence="2">UMSG2</strain>
    </source>
</reference>
<dbReference type="AlphaFoldDB" id="A0A420HH30"/>
<sequence>MLLNIDIVARQPALVPPTITASIPAFASPTTTHSPIELPLSSQISIDVEFSTASGFPGPEQHEQPRPQAPLQKQFSPDRPEVLIKAYLAEKTAWLVQHPTVRPTECRRARKWKNPRPKVLKEQSFYMPKERRDLDGNVIAVKANWTNEEIMV</sequence>
<evidence type="ECO:0000313" key="3">
    <source>
        <dbReference type="Proteomes" id="UP000286134"/>
    </source>
</evidence>
<dbReference type="EMBL" id="MCFK01007914">
    <property type="protein sequence ID" value="RKF56746.1"/>
    <property type="molecule type" value="Genomic_DNA"/>
</dbReference>
<proteinExistence type="predicted"/>
<dbReference type="Proteomes" id="UP000286134">
    <property type="component" value="Unassembled WGS sequence"/>
</dbReference>
<feature type="region of interest" description="Disordered" evidence="1">
    <location>
        <begin position="51"/>
        <end position="75"/>
    </location>
</feature>
<dbReference type="OrthoDB" id="3599061at2759"/>
<organism evidence="2 3">
    <name type="scientific">Erysiphe neolycopersici</name>
    <dbReference type="NCBI Taxonomy" id="212602"/>
    <lineage>
        <taxon>Eukaryota</taxon>
        <taxon>Fungi</taxon>
        <taxon>Dikarya</taxon>
        <taxon>Ascomycota</taxon>
        <taxon>Pezizomycotina</taxon>
        <taxon>Leotiomycetes</taxon>
        <taxon>Erysiphales</taxon>
        <taxon>Erysiphaceae</taxon>
        <taxon>Erysiphe</taxon>
    </lineage>
</organism>
<gene>
    <name evidence="2" type="ORF">OnM2_079035</name>
</gene>
<comment type="caution">
    <text evidence="2">The sequence shown here is derived from an EMBL/GenBank/DDBJ whole genome shotgun (WGS) entry which is preliminary data.</text>
</comment>
<evidence type="ECO:0000313" key="2">
    <source>
        <dbReference type="EMBL" id="RKF56746.1"/>
    </source>
</evidence>
<evidence type="ECO:0000256" key="1">
    <source>
        <dbReference type="SAM" id="MobiDB-lite"/>
    </source>
</evidence>
<protein>
    <submittedName>
        <fullName evidence="2">Uncharacterized protein</fullName>
    </submittedName>
</protein>